<evidence type="ECO:0000313" key="3">
    <source>
        <dbReference type="Proteomes" id="UP000183404"/>
    </source>
</evidence>
<dbReference type="Proteomes" id="UP000183404">
    <property type="component" value="Unassembled WGS sequence"/>
</dbReference>
<dbReference type="EMBL" id="FNBS01000069">
    <property type="protein sequence ID" value="SDG38485.1"/>
    <property type="molecule type" value="Genomic_DNA"/>
</dbReference>
<reference evidence="2 3" key="1">
    <citation type="submission" date="2016-10" db="EMBL/GenBank/DDBJ databases">
        <authorList>
            <person name="de Groot N.N."/>
        </authorList>
    </citation>
    <scope>NUCLEOTIDE SEQUENCE [LARGE SCALE GENOMIC DNA]</scope>
    <source>
        <strain evidence="2 3">DSM 569</strain>
    </source>
</reference>
<evidence type="ECO:0000313" key="2">
    <source>
        <dbReference type="EMBL" id="SDG38485.1"/>
    </source>
</evidence>
<gene>
    <name evidence="2" type="ORF">SAMN04244560_02262</name>
</gene>
<proteinExistence type="predicted"/>
<feature type="coiled-coil region" evidence="1">
    <location>
        <begin position="6"/>
        <end position="33"/>
    </location>
</feature>
<sequence length="94" mass="11312">MTFINKTEQEKAIEILTKELKNQIDKLESHAKNKEYYLIYKTCENIYILTDLLMEMTKNGVKINLSFMDRFFDIVEQYNINNNNYVDKIAQLFM</sequence>
<dbReference type="RefSeq" id="WP_074592818.1">
    <property type="nucleotide sequence ID" value="NZ_FNBS01000069.1"/>
</dbReference>
<dbReference type="AlphaFoldDB" id="A0A1G7TTB5"/>
<name>A0A1G7TTB5_THETY</name>
<evidence type="ECO:0000256" key="1">
    <source>
        <dbReference type="SAM" id="Coils"/>
    </source>
</evidence>
<protein>
    <submittedName>
        <fullName evidence="2">Uncharacterized protein</fullName>
    </submittedName>
</protein>
<accession>A0A1G7TTB5</accession>
<organism evidence="2 3">
    <name type="scientific">Thermoanaerobacter thermohydrosulfuricus</name>
    <name type="common">Clostridium thermohydrosulfuricum</name>
    <dbReference type="NCBI Taxonomy" id="1516"/>
    <lineage>
        <taxon>Bacteria</taxon>
        <taxon>Bacillati</taxon>
        <taxon>Bacillota</taxon>
        <taxon>Clostridia</taxon>
        <taxon>Thermoanaerobacterales</taxon>
        <taxon>Thermoanaerobacteraceae</taxon>
        <taxon>Thermoanaerobacter</taxon>
    </lineage>
</organism>
<keyword evidence="1" id="KW-0175">Coiled coil</keyword>